<dbReference type="PANTHER" id="PTHR23159:SF31">
    <property type="entry name" value="CENTROSOME-ASSOCIATED PROTEIN CEP250 ISOFORM X1"/>
    <property type="match status" value="1"/>
</dbReference>
<dbReference type="Proteomes" id="UP001221413">
    <property type="component" value="Unassembled WGS sequence"/>
</dbReference>
<feature type="compositionally biased region" description="Acidic residues" evidence="2">
    <location>
        <begin position="446"/>
        <end position="461"/>
    </location>
</feature>
<keyword evidence="1" id="KW-0175">Coiled coil</keyword>
<feature type="region of interest" description="Disordered" evidence="2">
    <location>
        <begin position="754"/>
        <end position="843"/>
    </location>
</feature>
<comment type="caution">
    <text evidence="3">The sequence shown here is derived from an EMBL/GenBank/DDBJ whole genome shotgun (WGS) entry which is preliminary data.</text>
</comment>
<feature type="compositionally biased region" description="Basic residues" evidence="2">
    <location>
        <begin position="349"/>
        <end position="360"/>
    </location>
</feature>
<feature type="compositionally biased region" description="Basic residues" evidence="2">
    <location>
        <begin position="805"/>
        <end position="814"/>
    </location>
</feature>
<evidence type="ECO:0000256" key="1">
    <source>
        <dbReference type="SAM" id="Coils"/>
    </source>
</evidence>
<feature type="region of interest" description="Disordered" evidence="2">
    <location>
        <begin position="282"/>
        <end position="486"/>
    </location>
</feature>
<reference evidence="3" key="1">
    <citation type="submission" date="2023-01" db="EMBL/GenBank/DDBJ databases">
        <title>The chitinases involved in constricting ring structure development in the nematode-trapping fungus Drechslerella dactyloides.</title>
        <authorList>
            <person name="Wang R."/>
            <person name="Zhang L."/>
            <person name="Tang P."/>
            <person name="Li S."/>
            <person name="Liang L."/>
        </authorList>
    </citation>
    <scope>NUCLEOTIDE SEQUENCE</scope>
    <source>
        <strain evidence="3">YMF1.00031</strain>
    </source>
</reference>
<keyword evidence="4" id="KW-1185">Reference proteome</keyword>
<dbReference type="AlphaFoldDB" id="A0AAD6IV08"/>
<evidence type="ECO:0000313" key="4">
    <source>
        <dbReference type="Proteomes" id="UP001221413"/>
    </source>
</evidence>
<dbReference type="EMBL" id="JAQGDS010000007">
    <property type="protein sequence ID" value="KAJ6259220.1"/>
    <property type="molecule type" value="Genomic_DNA"/>
</dbReference>
<sequence>MDDNANSRDQQEENSLTSNNMTSRAILALRYETTQLSLSIPNLHRRAVLDRLQEISMIFQQQYSYSAGRIATTSAAAIDRLKNKSQASEPSRTTSSGTLLARRIAVRKLATRFPLSPLKALHHARRLQLFGRNRNRGLNFLRFTVLGLGAPDPFAELVLHKFWTTATAAAMTQPTLLLESESSDAGTAAVGVQPLNMPRPLNPTESVEAAAAPMSIQEDPHLQDITWWKREPSLDISSLTLDSLPDNLDDFQLPAAEHTGELVSQTPVLSRPGGLVVRVHLSGARSQSSRPVSASASVSSSPRSRHPPTASPSAADHRATSTGRSIILRAHRRRSDLLELPTPPLPSSRQHHRSSSHRNRSTGSAASGQPRVVRIRIRRNSTSSAGGTASTAVTPLMATATESVPDVATSETPDPHRLSTAPTEDTASGVGIAEQSGRQVYQPPPLEDEDEEMQDQDEELSEAAPAPPVHEVLPEPEPEPQEDISPAADYLMGIMAEFRKLEGKLAGLLKEQADLRTENQELLSRPPVPDPNTLLELETLTTKYNKVKKLYFQKETQIEELVKENEALRADADEFAKEIDALKEEGTELNRDLEILAKERNTLSEELQETIKDREALIHQREIAEQERDAVIQEREDLLQERDALDKDKEDAIQDRQDALLERDEARQDRENLQNRIKDLEDEVAKLQAQAVTNGVRDKRVSGTAHNSTGSDYPQEILKLKYDKVKRLYYEQQKTISHLEDRLRMAEAAARGDQDYISHMQPDPAAVSRSNSKGKGRASHVSPERDSYRGEAGSAKSTSTDTTPQRRRSVRTTGRRGASLERERMSGGTDDDSKSTYTYTPEDAPPDLASFASYLLICNVESSGHYAAPYTIHVDALPIDEGSLTPYSVDAKLIVKMADFKMRAIQKIMADLNGRHNDTSSDQDTGQRWDPFKVAVVPLEEGAVTPGSFKVGVLSVLPYYGLEAVIEVMNKLNEREAQLKTGWKRVLANVQFLQGGHILTIIKAVEEPA</sequence>
<protein>
    <submittedName>
        <fullName evidence="3">Uncharacterized protein</fullName>
    </submittedName>
</protein>
<accession>A0AAD6IV08</accession>
<feature type="compositionally biased region" description="Low complexity" evidence="2">
    <location>
        <begin position="284"/>
        <end position="314"/>
    </location>
</feature>
<evidence type="ECO:0000313" key="3">
    <source>
        <dbReference type="EMBL" id="KAJ6259220.1"/>
    </source>
</evidence>
<name>A0AAD6IV08_DREDA</name>
<dbReference type="PANTHER" id="PTHR23159">
    <property type="entry name" value="CENTROSOMAL PROTEIN 2"/>
    <property type="match status" value="1"/>
</dbReference>
<proteinExistence type="predicted"/>
<evidence type="ECO:0000256" key="2">
    <source>
        <dbReference type="SAM" id="MobiDB-lite"/>
    </source>
</evidence>
<organism evidence="3 4">
    <name type="scientific">Drechslerella dactyloides</name>
    <name type="common">Nematode-trapping fungus</name>
    <name type="synonym">Arthrobotrys dactyloides</name>
    <dbReference type="NCBI Taxonomy" id="74499"/>
    <lineage>
        <taxon>Eukaryota</taxon>
        <taxon>Fungi</taxon>
        <taxon>Dikarya</taxon>
        <taxon>Ascomycota</taxon>
        <taxon>Pezizomycotina</taxon>
        <taxon>Orbiliomycetes</taxon>
        <taxon>Orbiliales</taxon>
        <taxon>Orbiliaceae</taxon>
        <taxon>Drechslerella</taxon>
    </lineage>
</organism>
<gene>
    <name evidence="3" type="ORF">Dda_6118</name>
</gene>
<feature type="coiled-coil region" evidence="1">
    <location>
        <begin position="551"/>
        <end position="690"/>
    </location>
</feature>
<feature type="compositionally biased region" description="Low complexity" evidence="2">
    <location>
        <begin position="381"/>
        <end position="392"/>
    </location>
</feature>
<feature type="coiled-coil region" evidence="1">
    <location>
        <begin position="498"/>
        <end position="525"/>
    </location>
</feature>